<dbReference type="InterPro" id="IPR000847">
    <property type="entry name" value="LysR_HTH_N"/>
</dbReference>
<keyword evidence="8" id="KW-1185">Reference proteome</keyword>
<dbReference type="OrthoDB" id="4131546at2"/>
<feature type="domain" description="HTH lysR-type" evidence="6">
    <location>
        <begin position="1"/>
        <end position="58"/>
    </location>
</feature>
<dbReference type="GO" id="GO:0003677">
    <property type="term" value="F:DNA binding"/>
    <property type="evidence" value="ECO:0007669"/>
    <property type="project" value="UniProtKB-KW"/>
</dbReference>
<evidence type="ECO:0000256" key="4">
    <source>
        <dbReference type="ARBA" id="ARBA00023163"/>
    </source>
</evidence>
<dbReference type="FunFam" id="1.10.10.10:FF:000001">
    <property type="entry name" value="LysR family transcriptional regulator"/>
    <property type="match status" value="1"/>
</dbReference>
<keyword evidence="2" id="KW-0805">Transcription regulation</keyword>
<dbReference type="STRING" id="629680.SAMN04489751_1429"/>
<evidence type="ECO:0000313" key="7">
    <source>
        <dbReference type="EMBL" id="SDS18493.1"/>
    </source>
</evidence>
<sequence length="318" mass="34173">MIDSRLNLLIAVCEYGTVTAAAEALYRSPSGVSKQLKELAAELDVDLLERHGRRVRLTPAGQRLVTHARALNAQWETALSDTTAAARQLCGPVTLGGFPTAISSLLTPAVVRLRKDHRLLQPVIKEVFSSETLTALESGTIDLGLFVADEATSHVADSHVEVISLLDDPIDLLVPEDHRFAHSTGVSLEDAADEEWISGHAHQDAYIELLAATRAIGYAPRVAHFAQELTATTAMVAAGLGISAVPRIAMSGLHPRVVQIPLTGDQMPRRRIMLALRRGSHDNPRIATAITALRDSATGSEALQPHGSVRHDTMPTDT</sequence>
<dbReference type="EMBL" id="LT629739">
    <property type="protein sequence ID" value="SDS18493.1"/>
    <property type="molecule type" value="Genomic_DNA"/>
</dbReference>
<proteinExistence type="inferred from homology"/>
<dbReference type="PANTHER" id="PTHR30346:SF29">
    <property type="entry name" value="LYSR SUBSTRATE-BINDING"/>
    <property type="match status" value="1"/>
</dbReference>
<dbReference type="GO" id="GO:0032993">
    <property type="term" value="C:protein-DNA complex"/>
    <property type="evidence" value="ECO:0007669"/>
    <property type="project" value="TreeGrafter"/>
</dbReference>
<name>A0A1H1Q5B2_BRESA</name>
<evidence type="ECO:0000256" key="2">
    <source>
        <dbReference type="ARBA" id="ARBA00023015"/>
    </source>
</evidence>
<dbReference type="SUPFAM" id="SSF46785">
    <property type="entry name" value="Winged helix' DNA-binding domain"/>
    <property type="match status" value="1"/>
</dbReference>
<dbReference type="CDD" id="cd08423">
    <property type="entry name" value="PBP2_LTTR_like_6"/>
    <property type="match status" value="1"/>
</dbReference>
<comment type="similarity">
    <text evidence="1">Belongs to the LysR transcriptional regulatory family.</text>
</comment>
<dbReference type="Gene3D" id="3.40.190.10">
    <property type="entry name" value="Periplasmic binding protein-like II"/>
    <property type="match status" value="2"/>
</dbReference>
<feature type="compositionally biased region" description="Basic and acidic residues" evidence="5">
    <location>
        <begin position="309"/>
        <end position="318"/>
    </location>
</feature>
<evidence type="ECO:0000256" key="5">
    <source>
        <dbReference type="SAM" id="MobiDB-lite"/>
    </source>
</evidence>
<dbReference type="AlphaFoldDB" id="A0A1H1Q5B2"/>
<dbReference type="InterPro" id="IPR036390">
    <property type="entry name" value="WH_DNA-bd_sf"/>
</dbReference>
<reference evidence="7" key="1">
    <citation type="submission" date="2016-10" db="EMBL/GenBank/DDBJ databases">
        <authorList>
            <person name="Varghese N."/>
            <person name="Submissions S."/>
        </authorList>
    </citation>
    <scope>NUCLEOTIDE SEQUENCE [LARGE SCALE GENOMIC DNA]</scope>
    <source>
        <strain evidence="7">DSM 22082</strain>
    </source>
</reference>
<dbReference type="InterPro" id="IPR005119">
    <property type="entry name" value="LysR_subst-bd"/>
</dbReference>
<feature type="region of interest" description="Disordered" evidence="5">
    <location>
        <begin position="297"/>
        <end position="318"/>
    </location>
</feature>
<dbReference type="Proteomes" id="UP000199700">
    <property type="component" value="Chromosome"/>
</dbReference>
<protein>
    <submittedName>
        <fullName evidence="7">DNA-binding transcriptional regulator, LysR family</fullName>
    </submittedName>
</protein>
<evidence type="ECO:0000256" key="1">
    <source>
        <dbReference type="ARBA" id="ARBA00009437"/>
    </source>
</evidence>
<dbReference type="SUPFAM" id="SSF53850">
    <property type="entry name" value="Periplasmic binding protein-like II"/>
    <property type="match status" value="1"/>
</dbReference>
<dbReference type="GO" id="GO:0003700">
    <property type="term" value="F:DNA-binding transcription factor activity"/>
    <property type="evidence" value="ECO:0007669"/>
    <property type="project" value="InterPro"/>
</dbReference>
<dbReference type="RefSeq" id="WP_092104360.1">
    <property type="nucleotide sequence ID" value="NZ_LT629739.1"/>
</dbReference>
<dbReference type="PROSITE" id="PS50931">
    <property type="entry name" value="HTH_LYSR"/>
    <property type="match status" value="1"/>
</dbReference>
<accession>A0A1H1Q5B2</accession>
<evidence type="ECO:0000259" key="6">
    <source>
        <dbReference type="PROSITE" id="PS50931"/>
    </source>
</evidence>
<dbReference type="Pfam" id="PF00126">
    <property type="entry name" value="HTH_1"/>
    <property type="match status" value="1"/>
</dbReference>
<evidence type="ECO:0000313" key="8">
    <source>
        <dbReference type="Proteomes" id="UP000199700"/>
    </source>
</evidence>
<organism evidence="7 8">
    <name type="scientific">Brevibacterium sandarakinum</name>
    <dbReference type="NCBI Taxonomy" id="629680"/>
    <lineage>
        <taxon>Bacteria</taxon>
        <taxon>Bacillati</taxon>
        <taxon>Actinomycetota</taxon>
        <taxon>Actinomycetes</taxon>
        <taxon>Micrococcales</taxon>
        <taxon>Brevibacteriaceae</taxon>
        <taxon>Brevibacterium</taxon>
    </lineage>
</organism>
<keyword evidence="3 7" id="KW-0238">DNA-binding</keyword>
<evidence type="ECO:0000256" key="3">
    <source>
        <dbReference type="ARBA" id="ARBA00023125"/>
    </source>
</evidence>
<dbReference type="PANTHER" id="PTHR30346">
    <property type="entry name" value="TRANSCRIPTIONAL DUAL REGULATOR HCAR-RELATED"/>
    <property type="match status" value="1"/>
</dbReference>
<keyword evidence="4" id="KW-0804">Transcription</keyword>
<dbReference type="Gene3D" id="1.10.10.10">
    <property type="entry name" value="Winged helix-like DNA-binding domain superfamily/Winged helix DNA-binding domain"/>
    <property type="match status" value="1"/>
</dbReference>
<dbReference type="Pfam" id="PF03466">
    <property type="entry name" value="LysR_substrate"/>
    <property type="match status" value="1"/>
</dbReference>
<gene>
    <name evidence="7" type="ORF">SAMN04489751_1429</name>
</gene>
<dbReference type="InterPro" id="IPR036388">
    <property type="entry name" value="WH-like_DNA-bd_sf"/>
</dbReference>